<proteinExistence type="predicted"/>
<evidence type="ECO:0000313" key="4">
    <source>
        <dbReference type="Proteomes" id="UP001419268"/>
    </source>
</evidence>
<evidence type="ECO:0000259" key="2">
    <source>
        <dbReference type="PROSITE" id="PS50158"/>
    </source>
</evidence>
<keyword evidence="1" id="KW-0479">Metal-binding</keyword>
<evidence type="ECO:0000256" key="1">
    <source>
        <dbReference type="PROSITE-ProRule" id="PRU00047"/>
    </source>
</evidence>
<comment type="caution">
    <text evidence="3">The sequence shown here is derived from an EMBL/GenBank/DDBJ whole genome shotgun (WGS) entry which is preliminary data.</text>
</comment>
<dbReference type="InterPro" id="IPR036875">
    <property type="entry name" value="Znf_CCHC_sf"/>
</dbReference>
<dbReference type="GO" id="GO:0003676">
    <property type="term" value="F:nucleic acid binding"/>
    <property type="evidence" value="ECO:0007669"/>
    <property type="project" value="InterPro"/>
</dbReference>
<dbReference type="InterPro" id="IPR001878">
    <property type="entry name" value="Znf_CCHC"/>
</dbReference>
<dbReference type="GO" id="GO:0008270">
    <property type="term" value="F:zinc ion binding"/>
    <property type="evidence" value="ECO:0007669"/>
    <property type="project" value="UniProtKB-KW"/>
</dbReference>
<accession>A0AAP0EW10</accession>
<reference evidence="3 4" key="1">
    <citation type="submission" date="2024-01" db="EMBL/GenBank/DDBJ databases">
        <title>Genome assemblies of Stephania.</title>
        <authorList>
            <person name="Yang L."/>
        </authorList>
    </citation>
    <scope>NUCLEOTIDE SEQUENCE [LARGE SCALE GENOMIC DNA]</scope>
    <source>
        <strain evidence="3">JXDWG</strain>
        <tissue evidence="3">Leaf</tissue>
    </source>
</reference>
<dbReference type="PROSITE" id="PS50158">
    <property type="entry name" value="ZF_CCHC"/>
    <property type="match status" value="1"/>
</dbReference>
<keyword evidence="4" id="KW-1185">Reference proteome</keyword>
<keyword evidence="1" id="KW-0862">Zinc</keyword>
<dbReference type="EMBL" id="JBBNAG010000010">
    <property type="protein sequence ID" value="KAK9100716.1"/>
    <property type="molecule type" value="Genomic_DNA"/>
</dbReference>
<sequence>MEPIQIGRKVYLEEVDKEVPIVLQYGRLPDFCFHCGRLGHRHKECDDLKGKIFRPEKAKYGNWLRAKPLSQFRSEQQYGRQYPSPIGGVGR</sequence>
<dbReference type="Pfam" id="PF14392">
    <property type="entry name" value="zf-CCHC_4"/>
    <property type="match status" value="1"/>
</dbReference>
<gene>
    <name evidence="3" type="ORF">Scep_024146</name>
</gene>
<evidence type="ECO:0000313" key="3">
    <source>
        <dbReference type="EMBL" id="KAK9100716.1"/>
    </source>
</evidence>
<dbReference type="SUPFAM" id="SSF57756">
    <property type="entry name" value="Retrovirus zinc finger-like domains"/>
    <property type="match status" value="1"/>
</dbReference>
<organism evidence="3 4">
    <name type="scientific">Stephania cephalantha</name>
    <dbReference type="NCBI Taxonomy" id="152367"/>
    <lineage>
        <taxon>Eukaryota</taxon>
        <taxon>Viridiplantae</taxon>
        <taxon>Streptophyta</taxon>
        <taxon>Embryophyta</taxon>
        <taxon>Tracheophyta</taxon>
        <taxon>Spermatophyta</taxon>
        <taxon>Magnoliopsida</taxon>
        <taxon>Ranunculales</taxon>
        <taxon>Menispermaceae</taxon>
        <taxon>Menispermoideae</taxon>
        <taxon>Cissampelideae</taxon>
        <taxon>Stephania</taxon>
    </lineage>
</organism>
<dbReference type="AlphaFoldDB" id="A0AAP0EW10"/>
<protein>
    <recommendedName>
        <fullName evidence="2">CCHC-type domain-containing protein</fullName>
    </recommendedName>
</protein>
<name>A0AAP0EW10_9MAGN</name>
<feature type="domain" description="CCHC-type" evidence="2">
    <location>
        <begin position="32"/>
        <end position="45"/>
    </location>
</feature>
<keyword evidence="1" id="KW-0863">Zinc-finger</keyword>
<dbReference type="Proteomes" id="UP001419268">
    <property type="component" value="Unassembled WGS sequence"/>
</dbReference>
<dbReference type="InterPro" id="IPR025836">
    <property type="entry name" value="Zn_knuckle_CX2CX4HX4C"/>
</dbReference>